<keyword evidence="2" id="KW-0479">Metal-binding</keyword>
<evidence type="ECO:0000256" key="2">
    <source>
        <dbReference type="ARBA" id="ARBA00022723"/>
    </source>
</evidence>
<dbReference type="GO" id="GO:0051539">
    <property type="term" value="F:4 iron, 4 sulfur cluster binding"/>
    <property type="evidence" value="ECO:0007669"/>
    <property type="project" value="UniProtKB-KW"/>
</dbReference>
<evidence type="ECO:0000256" key="4">
    <source>
        <dbReference type="ARBA" id="ARBA00023014"/>
    </source>
</evidence>
<keyword evidence="6" id="KW-0540">Nuclease</keyword>
<organism evidence="6 8">
    <name type="scientific">Sulfodiicoccus acidiphilus</name>
    <dbReference type="NCBI Taxonomy" id="1670455"/>
    <lineage>
        <taxon>Archaea</taxon>
        <taxon>Thermoproteota</taxon>
        <taxon>Thermoprotei</taxon>
        <taxon>Sulfolobales</taxon>
        <taxon>Sulfolobaceae</taxon>
        <taxon>Sulfodiicoccus</taxon>
    </lineage>
</organism>
<evidence type="ECO:0000256" key="1">
    <source>
        <dbReference type="ARBA" id="ARBA00022485"/>
    </source>
</evidence>
<dbReference type="GeneID" id="38665714"/>
<reference evidence="7" key="1">
    <citation type="journal article" date="2014" name="Int. J. Syst. Evol. Microbiol.">
        <title>Complete genome sequence of Corynebacterium casei LMG S-19264T (=DSM 44701T), isolated from a smear-ripened cheese.</title>
        <authorList>
            <consortium name="US DOE Joint Genome Institute (JGI-PGF)"/>
            <person name="Walter F."/>
            <person name="Albersmeier A."/>
            <person name="Kalinowski J."/>
            <person name="Ruckert C."/>
        </authorList>
    </citation>
    <scope>NUCLEOTIDE SEQUENCE</scope>
    <source>
        <strain evidence="7">JCM 31740</strain>
    </source>
</reference>
<dbReference type="EMBL" id="BMQS01000022">
    <property type="protein sequence ID" value="GGU02325.1"/>
    <property type="molecule type" value="Genomic_DNA"/>
</dbReference>
<accession>A0A348B0X7</accession>
<reference evidence="6" key="3">
    <citation type="journal article" date="2019" name="BMC Res. Notes">
        <title>Complete genome sequence of the Sulfodiicoccus acidiphilus strain HS-1T, the first crenarchaeon that lacks polB3, isolated from an acidic hot spring in Ohwaku-dani, Hakone, Japan.</title>
        <authorList>
            <person name="Sakai H.D."/>
            <person name="Kurosawa N."/>
        </authorList>
    </citation>
    <scope>NUCLEOTIDE SEQUENCE</scope>
    <source>
        <strain evidence="6">HS-1</strain>
    </source>
</reference>
<dbReference type="Gene3D" id="1.10.340.30">
    <property type="entry name" value="Hypothetical protein, domain 2"/>
    <property type="match status" value="1"/>
</dbReference>
<dbReference type="EMBL" id="AP018553">
    <property type="protein sequence ID" value="BBD71829.1"/>
    <property type="molecule type" value="Genomic_DNA"/>
</dbReference>
<sequence length="231" mass="26416">MDKDLMWKFIKMLESHEAFLREQGWVITDPYSPAWWGGAFTADEVVITAVLVQLTRWKRVEETLTVLREQALNDLPSMSRLDSSSVLRILRHINFKERKLKSIKALAYLKKIKGDDILSNTSELIGIKGIGEETALAISLFAGNVPHIPISKYVSIVGHRLLGDNFYEDLSEAVIGQEPQRKLYILKMMYAGLTSLGKTFCKPSIKVEPMCRSCLFNRICLYYNIRKNQQS</sequence>
<gene>
    <name evidence="7" type="ORF">GCM10007116_19190</name>
    <name evidence="6" type="ORF">HS1genome_0218</name>
</gene>
<dbReference type="Proteomes" id="UP000276741">
    <property type="component" value="Chromosome"/>
</dbReference>
<keyword evidence="8" id="KW-1185">Reference proteome</keyword>
<dbReference type="SUPFAM" id="SSF48150">
    <property type="entry name" value="DNA-glycosylase"/>
    <property type="match status" value="1"/>
</dbReference>
<feature type="domain" description="HhH-GPD" evidence="5">
    <location>
        <begin position="51"/>
        <end position="194"/>
    </location>
</feature>
<reference evidence="8" key="2">
    <citation type="submission" date="2018-04" db="EMBL/GenBank/DDBJ databases">
        <title>Complete genome sequence of Sulfodiicoccus acidiphilus strain HS-1.</title>
        <authorList>
            <person name="Sakai H.D."/>
            <person name="Kurosawa N."/>
        </authorList>
    </citation>
    <scope>NUCLEOTIDE SEQUENCE [LARGE SCALE GENOMIC DNA]</scope>
    <source>
        <strain evidence="8">HS-1</strain>
    </source>
</reference>
<dbReference type="InterPro" id="IPR003265">
    <property type="entry name" value="HhH-GPD_domain"/>
</dbReference>
<reference evidence="7" key="4">
    <citation type="submission" date="2020-09" db="EMBL/GenBank/DDBJ databases">
        <authorList>
            <person name="Sun Q."/>
            <person name="Ohkuma M."/>
        </authorList>
    </citation>
    <scope>NUCLEOTIDE SEQUENCE</scope>
    <source>
        <strain evidence="7">JCM 31740</strain>
    </source>
</reference>
<dbReference type="OrthoDB" id="19248at2157"/>
<dbReference type="InterPro" id="IPR023170">
    <property type="entry name" value="HhH_base_excis_C"/>
</dbReference>
<dbReference type="InterPro" id="IPR011257">
    <property type="entry name" value="DNA_glycosylase"/>
</dbReference>
<dbReference type="Gene3D" id="1.10.1670.10">
    <property type="entry name" value="Helix-hairpin-Helix base-excision DNA repair enzymes (C-terminal)"/>
    <property type="match status" value="1"/>
</dbReference>
<dbReference type="PANTHER" id="PTHR10359:SF19">
    <property type="entry name" value="DNA REPAIR GLYCOSYLASE MJ1434-RELATED"/>
    <property type="match status" value="1"/>
</dbReference>
<protein>
    <submittedName>
        <fullName evidence="6">DNA endonuclease III</fullName>
    </submittedName>
</protein>
<dbReference type="GO" id="GO:0006284">
    <property type="term" value="P:base-excision repair"/>
    <property type="evidence" value="ECO:0007669"/>
    <property type="project" value="InterPro"/>
</dbReference>
<evidence type="ECO:0000313" key="6">
    <source>
        <dbReference type="EMBL" id="BBD71829.1"/>
    </source>
</evidence>
<evidence type="ECO:0000313" key="7">
    <source>
        <dbReference type="EMBL" id="GGU02325.1"/>
    </source>
</evidence>
<keyword evidence="1" id="KW-0004">4Fe-4S</keyword>
<evidence type="ECO:0000259" key="5">
    <source>
        <dbReference type="SMART" id="SM00478"/>
    </source>
</evidence>
<keyword evidence="6" id="KW-0255">Endonuclease</keyword>
<name>A0A348B0X7_9CREN</name>
<dbReference type="Proteomes" id="UP000616143">
    <property type="component" value="Unassembled WGS sequence"/>
</dbReference>
<dbReference type="PIRSF" id="PIRSF001435">
    <property type="entry name" value="Nth"/>
    <property type="match status" value="1"/>
</dbReference>
<dbReference type="PANTHER" id="PTHR10359">
    <property type="entry name" value="A/G-SPECIFIC ADENINE GLYCOSYLASE/ENDONUCLEASE III"/>
    <property type="match status" value="1"/>
</dbReference>
<evidence type="ECO:0000256" key="3">
    <source>
        <dbReference type="ARBA" id="ARBA00023004"/>
    </source>
</evidence>
<proteinExistence type="predicted"/>
<evidence type="ECO:0000313" key="8">
    <source>
        <dbReference type="Proteomes" id="UP000276741"/>
    </source>
</evidence>
<dbReference type="GO" id="GO:0046872">
    <property type="term" value="F:metal ion binding"/>
    <property type="evidence" value="ECO:0007669"/>
    <property type="project" value="UniProtKB-KW"/>
</dbReference>
<dbReference type="RefSeq" id="WP_126449146.1">
    <property type="nucleotide sequence ID" value="NZ_AP018553.1"/>
</dbReference>
<keyword evidence="6" id="KW-0378">Hydrolase</keyword>
<dbReference type="AlphaFoldDB" id="A0A348B0X7"/>
<keyword evidence="3" id="KW-0408">Iron</keyword>
<dbReference type="KEGG" id="sacd:HS1genome_0218"/>
<dbReference type="SMART" id="SM00478">
    <property type="entry name" value="ENDO3c"/>
    <property type="match status" value="1"/>
</dbReference>
<dbReference type="GO" id="GO:0004519">
    <property type="term" value="F:endonuclease activity"/>
    <property type="evidence" value="ECO:0007669"/>
    <property type="project" value="UniProtKB-KW"/>
</dbReference>
<keyword evidence="4" id="KW-0411">Iron-sulfur</keyword>